<proteinExistence type="predicted"/>
<evidence type="ECO:0000259" key="1">
    <source>
        <dbReference type="PROSITE" id="PS51462"/>
    </source>
</evidence>
<evidence type="ECO:0000313" key="3">
    <source>
        <dbReference type="Proteomes" id="UP001408356"/>
    </source>
</evidence>
<keyword evidence="3" id="KW-1185">Reference proteome</keyword>
<comment type="caution">
    <text evidence="2">The sequence shown here is derived from an EMBL/GenBank/DDBJ whole genome shotgun (WGS) entry which is preliminary data.</text>
</comment>
<dbReference type="InterPro" id="IPR000086">
    <property type="entry name" value="NUDIX_hydrolase_dom"/>
</dbReference>
<protein>
    <submittedName>
        <fullName evidence="2">NUDIX hydrolase domain-like protein</fullName>
    </submittedName>
</protein>
<dbReference type="PROSITE" id="PS51462">
    <property type="entry name" value="NUDIX"/>
    <property type="match status" value="1"/>
</dbReference>
<feature type="domain" description="Nudix hydrolase" evidence="1">
    <location>
        <begin position="44"/>
        <end position="190"/>
    </location>
</feature>
<gene>
    <name evidence="2" type="ORF">SUNI508_03868</name>
</gene>
<dbReference type="EMBL" id="JARVKF010000057">
    <property type="protein sequence ID" value="KAK9423852.1"/>
    <property type="molecule type" value="Genomic_DNA"/>
</dbReference>
<dbReference type="CDD" id="cd02883">
    <property type="entry name" value="NUDIX_Hydrolase"/>
    <property type="match status" value="1"/>
</dbReference>
<evidence type="ECO:0000313" key="2">
    <source>
        <dbReference type="EMBL" id="KAK9423852.1"/>
    </source>
</evidence>
<dbReference type="Pfam" id="PF00293">
    <property type="entry name" value="NUDIX"/>
    <property type="match status" value="1"/>
</dbReference>
<dbReference type="PANTHER" id="PTHR43736:SF1">
    <property type="entry name" value="DIHYDRONEOPTERIN TRIPHOSPHATE DIPHOSPHATASE"/>
    <property type="match status" value="1"/>
</dbReference>
<organism evidence="2 3">
    <name type="scientific">Seiridium unicorne</name>
    <dbReference type="NCBI Taxonomy" id="138068"/>
    <lineage>
        <taxon>Eukaryota</taxon>
        <taxon>Fungi</taxon>
        <taxon>Dikarya</taxon>
        <taxon>Ascomycota</taxon>
        <taxon>Pezizomycotina</taxon>
        <taxon>Sordariomycetes</taxon>
        <taxon>Xylariomycetidae</taxon>
        <taxon>Amphisphaeriales</taxon>
        <taxon>Sporocadaceae</taxon>
        <taxon>Seiridium</taxon>
    </lineage>
</organism>
<sequence>MSATGPTSPPYTTLAFAFGHDLPLFTAPLSSYLTANPSPSGSPYEGIATGSFIINPRTSKLLLLRRAPHDSMPLCWEIPGGAVDVEDESILHGAARELFEETGLVATRITRQVGGVQEFLTRKGRRMGKVSFLVDVEVQDGEIKVKLDPNEHVQYVWVSLDEAKAKKVGDVLLEYTTEAQETTIYQAFRLWKEQTAGT</sequence>
<dbReference type="Gene3D" id="3.90.79.10">
    <property type="entry name" value="Nucleoside Triphosphate Pyrophosphohydrolase"/>
    <property type="match status" value="1"/>
</dbReference>
<dbReference type="Proteomes" id="UP001408356">
    <property type="component" value="Unassembled WGS sequence"/>
</dbReference>
<accession>A0ABR2VAF2</accession>
<dbReference type="SUPFAM" id="SSF55811">
    <property type="entry name" value="Nudix"/>
    <property type="match status" value="1"/>
</dbReference>
<dbReference type="PANTHER" id="PTHR43736">
    <property type="entry name" value="ADP-RIBOSE PYROPHOSPHATASE"/>
    <property type="match status" value="1"/>
</dbReference>
<dbReference type="InterPro" id="IPR015797">
    <property type="entry name" value="NUDIX_hydrolase-like_dom_sf"/>
</dbReference>
<reference evidence="2 3" key="1">
    <citation type="journal article" date="2024" name="J. Plant Pathol.">
        <title>Sequence and assembly of the genome of Seiridium unicorne, isolate CBS 538.82, causal agent of cypress canker disease.</title>
        <authorList>
            <person name="Scali E."/>
            <person name="Rocca G.D."/>
            <person name="Danti R."/>
            <person name="Garbelotto M."/>
            <person name="Barberini S."/>
            <person name="Baroncelli R."/>
            <person name="Emiliani G."/>
        </authorList>
    </citation>
    <scope>NUCLEOTIDE SEQUENCE [LARGE SCALE GENOMIC DNA]</scope>
    <source>
        <strain evidence="2 3">BM-138-508</strain>
    </source>
</reference>
<name>A0ABR2VAF2_9PEZI</name>